<sequence length="145" mass="15525">MGLVERLVYRRKSAIARQLLQLAFGVEVHPRTEVGPDLLMQHRGQGVIITPRTRIGSGVTVFQQVTIGRQAVDGTDDEVGFEAIEIGDQAVLCAGARVLGGQGITRVGAGTIVAANAVLTQSTGDWEVWGGVPARKIGERPRRPF</sequence>
<accession>A0ABW3AKC9</accession>
<gene>
    <name evidence="1" type="ORF">ACFQ0P_13720</name>
</gene>
<dbReference type="Gene3D" id="2.160.10.10">
    <property type="entry name" value="Hexapeptide repeat proteins"/>
    <property type="match status" value="1"/>
</dbReference>
<organism evidence="1 2">
    <name type="scientific">Microbacterium insulae</name>
    <dbReference type="NCBI Taxonomy" id="483014"/>
    <lineage>
        <taxon>Bacteria</taxon>
        <taxon>Bacillati</taxon>
        <taxon>Actinomycetota</taxon>
        <taxon>Actinomycetes</taxon>
        <taxon>Micrococcales</taxon>
        <taxon>Microbacteriaceae</taxon>
        <taxon>Microbacterium</taxon>
    </lineage>
</organism>
<name>A0ABW3AKC9_9MICO</name>
<protein>
    <recommendedName>
        <fullName evidence="3">Serine acetyltransferase</fullName>
    </recommendedName>
</protein>
<keyword evidence="2" id="KW-1185">Reference proteome</keyword>
<dbReference type="RefSeq" id="WP_204979216.1">
    <property type="nucleotide sequence ID" value="NZ_JBHTII010000002.1"/>
</dbReference>
<evidence type="ECO:0008006" key="3">
    <source>
        <dbReference type="Google" id="ProtNLM"/>
    </source>
</evidence>
<dbReference type="SUPFAM" id="SSF51161">
    <property type="entry name" value="Trimeric LpxA-like enzymes"/>
    <property type="match status" value="1"/>
</dbReference>
<evidence type="ECO:0000313" key="1">
    <source>
        <dbReference type="EMBL" id="MFD0791456.1"/>
    </source>
</evidence>
<dbReference type="Proteomes" id="UP001597055">
    <property type="component" value="Unassembled WGS sequence"/>
</dbReference>
<evidence type="ECO:0000313" key="2">
    <source>
        <dbReference type="Proteomes" id="UP001597055"/>
    </source>
</evidence>
<proteinExistence type="predicted"/>
<dbReference type="EMBL" id="JBHTII010000002">
    <property type="protein sequence ID" value="MFD0791456.1"/>
    <property type="molecule type" value="Genomic_DNA"/>
</dbReference>
<reference evidence="2" key="1">
    <citation type="journal article" date="2019" name="Int. J. Syst. Evol. Microbiol.">
        <title>The Global Catalogue of Microorganisms (GCM) 10K type strain sequencing project: providing services to taxonomists for standard genome sequencing and annotation.</title>
        <authorList>
            <consortium name="The Broad Institute Genomics Platform"/>
            <consortium name="The Broad Institute Genome Sequencing Center for Infectious Disease"/>
            <person name="Wu L."/>
            <person name="Ma J."/>
        </authorList>
    </citation>
    <scope>NUCLEOTIDE SEQUENCE [LARGE SCALE GENOMIC DNA]</scope>
    <source>
        <strain evidence="2">CCUG 54523</strain>
    </source>
</reference>
<dbReference type="PANTHER" id="PTHR42811">
    <property type="entry name" value="SERINE ACETYLTRANSFERASE"/>
    <property type="match status" value="1"/>
</dbReference>
<dbReference type="InterPro" id="IPR011004">
    <property type="entry name" value="Trimer_LpxA-like_sf"/>
</dbReference>
<comment type="caution">
    <text evidence="1">The sequence shown here is derived from an EMBL/GenBank/DDBJ whole genome shotgun (WGS) entry which is preliminary data.</text>
</comment>